<protein>
    <submittedName>
        <fullName evidence="1">Uncharacterized protein</fullName>
    </submittedName>
</protein>
<reference evidence="1" key="1">
    <citation type="submission" date="2018-02" db="EMBL/GenBank/DDBJ databases">
        <title>Rhizophora mucronata_Transcriptome.</title>
        <authorList>
            <person name="Meera S.P."/>
            <person name="Sreeshan A."/>
            <person name="Augustine A."/>
        </authorList>
    </citation>
    <scope>NUCLEOTIDE SEQUENCE</scope>
    <source>
        <tissue evidence="1">Leaf</tissue>
    </source>
</reference>
<dbReference type="AlphaFoldDB" id="A0A2P2QYJ0"/>
<sequence length="41" mass="4869">MLSYQLSNTCSYSRTVPIPVLYQLIREKCFEHVKCCLMRTI</sequence>
<evidence type="ECO:0000313" key="1">
    <source>
        <dbReference type="EMBL" id="MBX72062.1"/>
    </source>
</evidence>
<organism evidence="1">
    <name type="scientific">Rhizophora mucronata</name>
    <name type="common">Asiatic mangrove</name>
    <dbReference type="NCBI Taxonomy" id="61149"/>
    <lineage>
        <taxon>Eukaryota</taxon>
        <taxon>Viridiplantae</taxon>
        <taxon>Streptophyta</taxon>
        <taxon>Embryophyta</taxon>
        <taxon>Tracheophyta</taxon>
        <taxon>Spermatophyta</taxon>
        <taxon>Magnoliopsida</taxon>
        <taxon>eudicotyledons</taxon>
        <taxon>Gunneridae</taxon>
        <taxon>Pentapetalae</taxon>
        <taxon>rosids</taxon>
        <taxon>fabids</taxon>
        <taxon>Malpighiales</taxon>
        <taxon>Rhizophoraceae</taxon>
        <taxon>Rhizophora</taxon>
    </lineage>
</organism>
<accession>A0A2P2QYJ0</accession>
<name>A0A2P2QYJ0_RHIMU</name>
<proteinExistence type="predicted"/>
<dbReference type="EMBL" id="GGEC01091578">
    <property type="protein sequence ID" value="MBX72062.1"/>
    <property type="molecule type" value="Transcribed_RNA"/>
</dbReference>